<sequence length="84" mass="9522">MKQSQNFKMKDHLDSTIGTNLFASVLNRRGEVFYIQCRTAFDNEPLTYFKHVGEGGVTTLTQVQSLYTWALHNGIVGELVQLDV</sequence>
<proteinExistence type="predicted"/>
<evidence type="ECO:0000313" key="1">
    <source>
        <dbReference type="EMBL" id="QQK88452.1"/>
    </source>
</evidence>
<dbReference type="Proteomes" id="UP000595806">
    <property type="component" value="Segment"/>
</dbReference>
<evidence type="ECO:0000313" key="2">
    <source>
        <dbReference type="Proteomes" id="UP000595806"/>
    </source>
</evidence>
<reference evidence="1 2" key="1">
    <citation type="submission" date="2020-12" db="EMBL/GenBank/DDBJ databases">
        <authorList>
            <person name="Rakov C."/>
            <person name="Alkalay-Oren S."/>
            <person name="Coppenhagen-Glazer S."/>
            <person name="Hazan R."/>
        </authorList>
    </citation>
    <scope>NUCLEOTIDE SEQUENCE [LARGE SCALE GENOMIC DNA]</scope>
</reference>
<accession>A0A7T6ZMD4</accession>
<keyword evidence="2" id="KW-1185">Reference proteome</keyword>
<dbReference type="EMBL" id="MW358930">
    <property type="protein sequence ID" value="QQK88452.1"/>
    <property type="molecule type" value="Genomic_DNA"/>
</dbReference>
<organism evidence="1 2">
    <name type="scientific">Providencia phage PSTRCR_114</name>
    <dbReference type="NCBI Taxonomy" id="2800824"/>
    <lineage>
        <taxon>Viruses</taxon>
        <taxon>Duplodnaviria</taxon>
        <taxon>Heunggongvirae</taxon>
        <taxon>Uroviricota</taxon>
        <taxon>Caudoviricetes</taxon>
        <taxon>Autographivirales</taxon>
        <taxon>Autoscriptoviridae</taxon>
        <taxon>Slopekvirinae</taxon>
        <taxon>Kakivirus</taxon>
        <taxon>Kakivirus PSTRCR114</taxon>
    </lineage>
</organism>
<protein>
    <submittedName>
        <fullName evidence="1">Uncharacterized protein</fullName>
    </submittedName>
</protein>
<name>A0A7T6ZMD4_9CAUD</name>